<evidence type="ECO:0000313" key="7">
    <source>
        <dbReference type="EMBL" id="KAH3672465.1"/>
    </source>
</evidence>
<organism evidence="7 8">
    <name type="scientific">Ogataea polymorpha</name>
    <dbReference type="NCBI Taxonomy" id="460523"/>
    <lineage>
        <taxon>Eukaryota</taxon>
        <taxon>Fungi</taxon>
        <taxon>Dikarya</taxon>
        <taxon>Ascomycota</taxon>
        <taxon>Saccharomycotina</taxon>
        <taxon>Pichiomycetes</taxon>
        <taxon>Pichiales</taxon>
        <taxon>Pichiaceae</taxon>
        <taxon>Ogataea</taxon>
    </lineage>
</organism>
<dbReference type="EMBL" id="JAEUBD010000763">
    <property type="protein sequence ID" value="KAH3672465.1"/>
    <property type="molecule type" value="Genomic_DNA"/>
</dbReference>
<dbReference type="GO" id="GO:0003735">
    <property type="term" value="F:structural constituent of ribosome"/>
    <property type="evidence" value="ECO:0007669"/>
    <property type="project" value="InterPro"/>
</dbReference>
<feature type="domain" description="Small ribosomal subunit protein uS10" evidence="6">
    <location>
        <begin position="103"/>
        <end position="200"/>
    </location>
</feature>
<evidence type="ECO:0000256" key="2">
    <source>
        <dbReference type="ARBA" id="ARBA00022980"/>
    </source>
</evidence>
<gene>
    <name evidence="7" type="ORF">OGATHE_002306</name>
</gene>
<dbReference type="PRINTS" id="PR00971">
    <property type="entry name" value="RIBOSOMALS10"/>
</dbReference>
<keyword evidence="2" id="KW-0689">Ribosomal protein</keyword>
<evidence type="ECO:0000313" key="8">
    <source>
        <dbReference type="Proteomes" id="UP000788993"/>
    </source>
</evidence>
<accession>A0A9P8PIX5</accession>
<evidence type="ECO:0000256" key="3">
    <source>
        <dbReference type="ARBA" id="ARBA00023274"/>
    </source>
</evidence>
<dbReference type="HAMAP" id="MF_00508">
    <property type="entry name" value="Ribosomal_uS10"/>
    <property type="match status" value="1"/>
</dbReference>
<dbReference type="OrthoDB" id="366214at2759"/>
<evidence type="ECO:0000256" key="4">
    <source>
        <dbReference type="ARBA" id="ARBA00035261"/>
    </source>
</evidence>
<dbReference type="InterPro" id="IPR027486">
    <property type="entry name" value="Ribosomal_uS10_dom"/>
</dbReference>
<keyword evidence="3" id="KW-0687">Ribonucleoprotein</keyword>
<dbReference type="Proteomes" id="UP000788993">
    <property type="component" value="Unassembled WGS sequence"/>
</dbReference>
<dbReference type="SUPFAM" id="SSF54999">
    <property type="entry name" value="Ribosomal protein S10"/>
    <property type="match status" value="1"/>
</dbReference>
<proteinExistence type="inferred from homology"/>
<dbReference type="GO" id="GO:0005840">
    <property type="term" value="C:ribosome"/>
    <property type="evidence" value="ECO:0007669"/>
    <property type="project" value="UniProtKB-KW"/>
</dbReference>
<comment type="caution">
    <text evidence="7">The sequence shown here is derived from an EMBL/GenBank/DDBJ whole genome shotgun (WGS) entry which is preliminary data.</text>
</comment>
<evidence type="ECO:0000256" key="5">
    <source>
        <dbReference type="ARBA" id="ARBA00042916"/>
    </source>
</evidence>
<reference evidence="7" key="1">
    <citation type="journal article" date="2021" name="Open Biol.">
        <title>Shared evolutionary footprints suggest mitochondrial oxidative damage underlies multiple complex I losses in fungi.</title>
        <authorList>
            <person name="Schikora-Tamarit M.A."/>
            <person name="Marcet-Houben M."/>
            <person name="Nosek J."/>
            <person name="Gabaldon T."/>
        </authorList>
    </citation>
    <scope>NUCLEOTIDE SEQUENCE</scope>
    <source>
        <strain evidence="7">NCAIM Y.01608</strain>
    </source>
</reference>
<sequence>MFKTATCLRAARRLFSSTASKFNLNRELDELAALKLQLTDLPKVSDDKLQKSQLVDTFKKYNPQVATEEEELPGTNRPLPINAELNYYAPLKHEVKYGHLKAEIVFKSFEPKNLEFIADFALRVAYYLGLPATGPLPMPKRTERWTVIKSPFAHAKVKENFERHTHGRVVKIWDSDNEVIDIMLSVLQKHSMWGVGMKCNMYVQEPLGMGNTMAKLPDGDKQVSDLASTLETLEGESQSPVAQRVAELLQDPIFTQHLDSRQQKTVREKLGKSET</sequence>
<dbReference type="NCBIfam" id="TIGR01049">
    <property type="entry name" value="rpsJ_bact"/>
    <property type="match status" value="1"/>
</dbReference>
<name>A0A9P8PIX5_9ASCO</name>
<dbReference type="SMART" id="SM01403">
    <property type="entry name" value="Ribosomal_S10"/>
    <property type="match status" value="1"/>
</dbReference>
<evidence type="ECO:0000259" key="6">
    <source>
        <dbReference type="SMART" id="SM01403"/>
    </source>
</evidence>
<dbReference type="InterPro" id="IPR036838">
    <property type="entry name" value="Ribosomal_uS10_dom_sf"/>
</dbReference>
<evidence type="ECO:0000256" key="1">
    <source>
        <dbReference type="ARBA" id="ARBA00007102"/>
    </source>
</evidence>
<dbReference type="GO" id="GO:0006412">
    <property type="term" value="P:translation"/>
    <property type="evidence" value="ECO:0007669"/>
    <property type="project" value="InterPro"/>
</dbReference>
<dbReference type="Pfam" id="PF00338">
    <property type="entry name" value="Ribosomal_S10"/>
    <property type="match status" value="1"/>
</dbReference>
<dbReference type="FunFam" id="3.30.70.600:FF:000003">
    <property type="entry name" value="30S ribosomal protein S10"/>
    <property type="match status" value="1"/>
</dbReference>
<dbReference type="InterPro" id="IPR001848">
    <property type="entry name" value="Ribosomal_uS10"/>
</dbReference>
<comment type="similarity">
    <text evidence="1">Belongs to the universal ribosomal protein uS10 family.</text>
</comment>
<keyword evidence="8" id="KW-1185">Reference proteome</keyword>
<dbReference type="Gene3D" id="3.30.70.600">
    <property type="entry name" value="Ribosomal protein S10 domain"/>
    <property type="match status" value="1"/>
</dbReference>
<protein>
    <recommendedName>
        <fullName evidence="4">Small ribosomal subunit protein uS10m</fullName>
    </recommendedName>
    <alternativeName>
        <fullName evidence="5">37S ribosomal protein S10, mitochondrial</fullName>
    </alternativeName>
</protein>
<dbReference type="GO" id="GO:1990904">
    <property type="term" value="C:ribonucleoprotein complex"/>
    <property type="evidence" value="ECO:0007669"/>
    <property type="project" value="UniProtKB-KW"/>
</dbReference>
<dbReference type="PANTHER" id="PTHR11700">
    <property type="entry name" value="30S RIBOSOMAL PROTEIN S10 FAMILY MEMBER"/>
    <property type="match status" value="1"/>
</dbReference>
<reference evidence="7" key="2">
    <citation type="submission" date="2021-01" db="EMBL/GenBank/DDBJ databases">
        <authorList>
            <person name="Schikora-Tamarit M.A."/>
        </authorList>
    </citation>
    <scope>NUCLEOTIDE SEQUENCE</scope>
    <source>
        <strain evidence="7">NCAIM Y.01608</strain>
    </source>
</reference>
<dbReference type="AlphaFoldDB" id="A0A9P8PIX5"/>